<proteinExistence type="predicted"/>
<dbReference type="OrthoDB" id="5430200at2759"/>
<feature type="compositionally biased region" description="Polar residues" evidence="1">
    <location>
        <begin position="251"/>
        <end position="264"/>
    </location>
</feature>
<feature type="compositionally biased region" description="Polar residues" evidence="1">
    <location>
        <begin position="178"/>
        <end position="198"/>
    </location>
</feature>
<feature type="compositionally biased region" description="Pro residues" evidence="1">
    <location>
        <begin position="417"/>
        <end position="429"/>
    </location>
</feature>
<dbReference type="STRING" id="1076935.U4LCQ1"/>
<gene>
    <name evidence="2" type="ORF">PCON_06314</name>
</gene>
<feature type="compositionally biased region" description="Polar residues" evidence="1">
    <location>
        <begin position="362"/>
        <end position="371"/>
    </location>
</feature>
<feature type="region of interest" description="Disordered" evidence="1">
    <location>
        <begin position="71"/>
        <end position="90"/>
    </location>
</feature>
<feature type="compositionally biased region" description="Polar residues" evidence="1">
    <location>
        <begin position="113"/>
        <end position="136"/>
    </location>
</feature>
<feature type="compositionally biased region" description="Low complexity" evidence="1">
    <location>
        <begin position="271"/>
        <end position="281"/>
    </location>
</feature>
<feature type="region of interest" description="Disordered" evidence="1">
    <location>
        <begin position="452"/>
        <end position="472"/>
    </location>
</feature>
<dbReference type="OMA" id="WRICTSP"/>
<dbReference type="AlphaFoldDB" id="U4LCQ1"/>
<reference evidence="2 3" key="1">
    <citation type="journal article" date="2013" name="PLoS Genet.">
        <title>The genome and development-dependent transcriptomes of Pyronema confluens: a window into fungal evolution.</title>
        <authorList>
            <person name="Traeger S."/>
            <person name="Altegoer F."/>
            <person name="Freitag M."/>
            <person name="Gabaldon T."/>
            <person name="Kempken F."/>
            <person name="Kumar A."/>
            <person name="Marcet-Houben M."/>
            <person name="Poggeler S."/>
            <person name="Stajich J.E."/>
            <person name="Nowrousian M."/>
        </authorList>
    </citation>
    <scope>NUCLEOTIDE SEQUENCE [LARGE SCALE GENOMIC DNA]</scope>
    <source>
        <strain evidence="3">CBS 100304</strain>
        <tissue evidence="2">Vegetative mycelium</tissue>
    </source>
</reference>
<protein>
    <submittedName>
        <fullName evidence="2">Uncharacterized protein</fullName>
    </submittedName>
</protein>
<organism evidence="2 3">
    <name type="scientific">Pyronema omphalodes (strain CBS 100304)</name>
    <name type="common">Pyronema confluens</name>
    <dbReference type="NCBI Taxonomy" id="1076935"/>
    <lineage>
        <taxon>Eukaryota</taxon>
        <taxon>Fungi</taxon>
        <taxon>Dikarya</taxon>
        <taxon>Ascomycota</taxon>
        <taxon>Pezizomycotina</taxon>
        <taxon>Pezizomycetes</taxon>
        <taxon>Pezizales</taxon>
        <taxon>Pyronemataceae</taxon>
        <taxon>Pyronema</taxon>
    </lineage>
</organism>
<feature type="compositionally biased region" description="Polar residues" evidence="1">
    <location>
        <begin position="389"/>
        <end position="416"/>
    </location>
</feature>
<sequence>MTSQHSDDAPELLVHISAPTSAAHDKLYREQASQVLNFVPVKRINIGTVTWPPPQTKRIYHNDLEEGSAKKRVRLGKEVTSDESQNPESSKLSFIPRYIYRPSLSPPPGSQRAVISSTQTQQPLETPINPSSSASQHNKEPATPLNYLNNSFTTPQDKEELNYLSQAFDSWCSDPSIPGSQPSQITGSRFSPPQWNGHSQSQSFLQQPSFSQLPDGDWSVAIPAATARTSQLGNILEADETLLSTKDAESQKTFSTPDSAQRPATQIVFPSQRALRSQTSQRSRRTRPTSQPSQQLAVNHKLSFEEDSVILRKSQRLKSQSQEIPSLQPLAPPDQSIQVPSSQLRSSSQESFKSTRSHRYTKQSTHISSSPLGPASQVPVTPQPHQPPASTTPQPRQSSTNITPQPRQQSNNITPQPHQPSTPFTPIPVTPGFSRLTTGPLLRYSIPAPPRSSVHLPPCVSPTPSSPDSAPLSPPSLPAFDFLCPLPLLIDPPFALYSPVPETCSNPPQVPTALAVLVADKLAGKFQQKLKEQKRELREWERGYWLIDMARWRDPMRKIRFWGMLKDAVEAGRLGGVMVVLESEDGQGAGERWRGGYLNADNGYSREQGEKGNRIRVYCWGGAVEAVWSVLYVLAYKGMEGVGWWDASGERVVRMV</sequence>
<feature type="compositionally biased region" description="Basic and acidic residues" evidence="1">
    <location>
        <begin position="71"/>
        <end position="80"/>
    </location>
</feature>
<dbReference type="EMBL" id="HF935309">
    <property type="protein sequence ID" value="CCX29653.1"/>
    <property type="molecule type" value="Genomic_DNA"/>
</dbReference>
<feature type="region of interest" description="Disordered" evidence="1">
    <location>
        <begin position="243"/>
        <end position="299"/>
    </location>
</feature>
<evidence type="ECO:0000313" key="2">
    <source>
        <dbReference type="EMBL" id="CCX29653.1"/>
    </source>
</evidence>
<feature type="compositionally biased region" description="Low complexity" evidence="1">
    <location>
        <begin position="199"/>
        <end position="212"/>
    </location>
</feature>
<feature type="region of interest" description="Disordered" evidence="1">
    <location>
        <begin position="316"/>
        <end position="432"/>
    </location>
</feature>
<feature type="region of interest" description="Disordered" evidence="1">
    <location>
        <begin position="174"/>
        <end position="212"/>
    </location>
</feature>
<accession>U4LCQ1</accession>
<feature type="compositionally biased region" description="Low complexity" evidence="1">
    <location>
        <begin position="336"/>
        <end position="354"/>
    </location>
</feature>
<evidence type="ECO:0000313" key="3">
    <source>
        <dbReference type="Proteomes" id="UP000018144"/>
    </source>
</evidence>
<dbReference type="Proteomes" id="UP000018144">
    <property type="component" value="Unassembled WGS sequence"/>
</dbReference>
<keyword evidence="3" id="KW-1185">Reference proteome</keyword>
<name>U4LCQ1_PYROM</name>
<feature type="region of interest" description="Disordered" evidence="1">
    <location>
        <begin position="105"/>
        <end position="153"/>
    </location>
</feature>
<evidence type="ECO:0000256" key="1">
    <source>
        <dbReference type="SAM" id="MobiDB-lite"/>
    </source>
</evidence>